<feature type="transmembrane region" description="Helical" evidence="1">
    <location>
        <begin position="117"/>
        <end position="140"/>
    </location>
</feature>
<dbReference type="AlphaFoldDB" id="A0A1F5ISL2"/>
<protein>
    <recommendedName>
        <fullName evidence="4">TVP38/TMEM64 family membrane protein</fullName>
    </recommendedName>
</protein>
<accession>A0A1F5ISL2</accession>
<reference evidence="2 3" key="1">
    <citation type="journal article" date="2016" name="Nat. Commun.">
        <title>Thousands of microbial genomes shed light on interconnected biogeochemical processes in an aquifer system.</title>
        <authorList>
            <person name="Anantharaman K."/>
            <person name="Brown C.T."/>
            <person name="Hug L.A."/>
            <person name="Sharon I."/>
            <person name="Castelle C.J."/>
            <person name="Probst A.J."/>
            <person name="Thomas B.C."/>
            <person name="Singh A."/>
            <person name="Wilkins M.J."/>
            <person name="Karaoz U."/>
            <person name="Brodie E.L."/>
            <person name="Williams K.H."/>
            <person name="Hubbard S.S."/>
            <person name="Banfield J.F."/>
        </authorList>
    </citation>
    <scope>NUCLEOTIDE SEQUENCE [LARGE SCALE GENOMIC DNA]</scope>
</reference>
<feature type="transmembrane region" description="Helical" evidence="1">
    <location>
        <begin position="47"/>
        <end position="69"/>
    </location>
</feature>
<keyword evidence="1" id="KW-0812">Transmembrane</keyword>
<evidence type="ECO:0000313" key="3">
    <source>
        <dbReference type="Proteomes" id="UP000176336"/>
    </source>
</evidence>
<keyword evidence="1" id="KW-1133">Transmembrane helix</keyword>
<gene>
    <name evidence="2" type="ORF">A2871_00755</name>
</gene>
<sequence length="184" mass="20034">MDRNLRKLILKTSIFILSLSLAWWLIKSGILHGLVETVLPLRFISEIVAGVLYTSFLTSPISVAMLVVLAQENNPVVTALLAGTGAAFADILMLKFFRGQLSSNLNQASKQLDLNKFNILLQKLHLGFMVPLAGAIIVASPLPDELGLIMLGVSKLKYREIAVLTYILNTAGILLIVLPVNIIS</sequence>
<evidence type="ECO:0000313" key="2">
    <source>
        <dbReference type="EMBL" id="OGE19364.1"/>
    </source>
</evidence>
<evidence type="ECO:0008006" key="4">
    <source>
        <dbReference type="Google" id="ProtNLM"/>
    </source>
</evidence>
<keyword evidence="1" id="KW-0472">Membrane</keyword>
<evidence type="ECO:0000256" key="1">
    <source>
        <dbReference type="SAM" id="Phobius"/>
    </source>
</evidence>
<feature type="transmembrane region" description="Helical" evidence="1">
    <location>
        <begin position="161"/>
        <end position="183"/>
    </location>
</feature>
<feature type="transmembrane region" description="Helical" evidence="1">
    <location>
        <begin position="12"/>
        <end position="35"/>
    </location>
</feature>
<dbReference type="Proteomes" id="UP000176336">
    <property type="component" value="Unassembled WGS sequence"/>
</dbReference>
<organism evidence="2 3">
    <name type="scientific">Candidatus Daviesbacteria bacterium RIFCSPHIGHO2_01_FULL_41_23</name>
    <dbReference type="NCBI Taxonomy" id="1797764"/>
    <lineage>
        <taxon>Bacteria</taxon>
        <taxon>Candidatus Daviesiibacteriota</taxon>
    </lineage>
</organism>
<name>A0A1F5ISL2_9BACT</name>
<feature type="transmembrane region" description="Helical" evidence="1">
    <location>
        <begin position="76"/>
        <end position="97"/>
    </location>
</feature>
<dbReference type="EMBL" id="MFCR01000003">
    <property type="protein sequence ID" value="OGE19364.1"/>
    <property type="molecule type" value="Genomic_DNA"/>
</dbReference>
<proteinExistence type="predicted"/>
<comment type="caution">
    <text evidence="2">The sequence shown here is derived from an EMBL/GenBank/DDBJ whole genome shotgun (WGS) entry which is preliminary data.</text>
</comment>